<dbReference type="AlphaFoldDB" id="A0A0D2KDB2"/>
<feature type="compositionally biased region" description="Low complexity" evidence="1">
    <location>
        <begin position="652"/>
        <end position="671"/>
    </location>
</feature>
<evidence type="ECO:0000313" key="2">
    <source>
        <dbReference type="EMBL" id="KIY01200.1"/>
    </source>
</evidence>
<organism evidence="2 3">
    <name type="scientific">Fonsecaea multimorphosa CBS 102226</name>
    <dbReference type="NCBI Taxonomy" id="1442371"/>
    <lineage>
        <taxon>Eukaryota</taxon>
        <taxon>Fungi</taxon>
        <taxon>Dikarya</taxon>
        <taxon>Ascomycota</taxon>
        <taxon>Pezizomycotina</taxon>
        <taxon>Eurotiomycetes</taxon>
        <taxon>Chaetothyriomycetidae</taxon>
        <taxon>Chaetothyriales</taxon>
        <taxon>Herpotrichiellaceae</taxon>
        <taxon>Fonsecaea</taxon>
    </lineage>
</organism>
<reference evidence="2 3" key="1">
    <citation type="submission" date="2015-01" db="EMBL/GenBank/DDBJ databases">
        <title>The Genome Sequence of Fonsecaea multimorphosa CBS 102226.</title>
        <authorList>
            <consortium name="The Broad Institute Genomics Platform"/>
            <person name="Cuomo C."/>
            <person name="de Hoog S."/>
            <person name="Gorbushina A."/>
            <person name="Stielow B."/>
            <person name="Teixiera M."/>
            <person name="Abouelleil A."/>
            <person name="Chapman S.B."/>
            <person name="Priest M."/>
            <person name="Young S.K."/>
            <person name="Wortman J."/>
            <person name="Nusbaum C."/>
            <person name="Birren B."/>
        </authorList>
    </citation>
    <scope>NUCLEOTIDE SEQUENCE [LARGE SCALE GENOMIC DNA]</scope>
    <source>
        <strain evidence="2 3">CBS 102226</strain>
    </source>
</reference>
<sequence length="800" mass="87681">MALSSLHEACFWLADAMEQYWSGDEALNRKHSAVISGLRSSFSEPTEGNRAVLALMPSLVSHVNEIIQNGQPDGFKTAILSTLADSTREVPFWRPLFGLEARPDGATNENEMRGIFPPDCVVEVARRVVSEIAQAGTSELSRSALRIIANCCADNNVNRFIIVERGGIETMLGMVTQGLECDLVIPTLYNVCVDYDEPARDATGQPWVSLQEKRAKEDDEADSNTAVNAAEQRLGTYWLPHEGLTSFEILLKAKDSGQVSMERLADLIEMASRAALCGTHNFVHQANGHAAGDVIEIDTTADIVHSLLTHGFELAKEDTDCRASICQAVLNLLSQADTHHIVARDSSMIWNLIHLPHAMHGLDYEDDDTDEDEQALAPYREPILKMVYSISAAETYEQVSESQSPLIRNCIGALEVDRPRVFLASICVLLANSVVSKERAEQLIRSAPNMANFLSELITKTTDSGVLLPALSLATRLSLCPEGQDAFHQTNMASAVSVLLASPKSEIDSLGLEIQRDAVVLVRLIIKGRLEYLPDLACNREDSSSHANIMVLILSIFDKTSHPDTKTEIGRLSIEVLRTLLSSRQQLTNATEKDRPDRLNHKTAESLFQSIFPLPQPTTPSPPSTIATTPNPSRATIADTISWILTQSITQSQSQSQSSDSPSSPQSSSLSHQAEAEAWFGFGLLSTFPSTHSSIRAALARDDFRLLKRLREIALLQNTHSSRPGAQSLDPRYENIKVLVARMGQQQQPATQQLPLQSLTLDTKAPRPSTAAEEELEANRQVQAGLEAAAAEMGLDWVFI</sequence>
<dbReference type="Proteomes" id="UP000053411">
    <property type="component" value="Unassembled WGS sequence"/>
</dbReference>
<dbReference type="RefSeq" id="XP_016635322.1">
    <property type="nucleotide sequence ID" value="XM_016773265.1"/>
</dbReference>
<feature type="region of interest" description="Disordered" evidence="1">
    <location>
        <begin position="612"/>
        <end position="632"/>
    </location>
</feature>
<dbReference type="OrthoDB" id="26149at2759"/>
<protein>
    <submittedName>
        <fullName evidence="2">Uncharacterized protein</fullName>
    </submittedName>
</protein>
<feature type="compositionally biased region" description="Pro residues" evidence="1">
    <location>
        <begin position="614"/>
        <end position="623"/>
    </location>
</feature>
<feature type="region of interest" description="Disordered" evidence="1">
    <location>
        <begin position="652"/>
        <end position="672"/>
    </location>
</feature>
<evidence type="ECO:0000313" key="3">
    <source>
        <dbReference type="Proteomes" id="UP000053411"/>
    </source>
</evidence>
<accession>A0A0D2KDB2</accession>
<dbReference type="GeneID" id="27708498"/>
<dbReference type="GO" id="GO:0005085">
    <property type="term" value="F:guanyl-nucleotide exchange factor activity"/>
    <property type="evidence" value="ECO:0007669"/>
    <property type="project" value="InterPro"/>
</dbReference>
<evidence type="ECO:0000256" key="1">
    <source>
        <dbReference type="SAM" id="MobiDB-lite"/>
    </source>
</evidence>
<dbReference type="SUPFAM" id="SSF48371">
    <property type="entry name" value="ARM repeat"/>
    <property type="match status" value="1"/>
</dbReference>
<keyword evidence="3" id="KW-1185">Reference proteome</keyword>
<dbReference type="InterPro" id="IPR016024">
    <property type="entry name" value="ARM-type_fold"/>
</dbReference>
<dbReference type="VEuPathDB" id="FungiDB:Z520_02752"/>
<proteinExistence type="predicted"/>
<dbReference type="InterPro" id="IPR040144">
    <property type="entry name" value="RAP1GDS1"/>
</dbReference>
<dbReference type="STRING" id="1442371.A0A0D2KDB2"/>
<gene>
    <name evidence="2" type="ORF">Z520_02752</name>
</gene>
<name>A0A0D2KDB2_9EURO</name>
<dbReference type="PANTHER" id="PTHR10957">
    <property type="entry name" value="RAP1 GTPASE-GDP DISSOCIATION STIMULATOR 1"/>
    <property type="match status" value="1"/>
</dbReference>
<dbReference type="EMBL" id="KN848065">
    <property type="protein sequence ID" value="KIY01200.1"/>
    <property type="molecule type" value="Genomic_DNA"/>
</dbReference>